<dbReference type="SUPFAM" id="SSF56112">
    <property type="entry name" value="Protein kinase-like (PK-like)"/>
    <property type="match status" value="1"/>
</dbReference>
<sequence length="349" mass="40326">MASPEDDPLENHPKYEKIRNLNRGSFGFVQLARRRDTRKELAIKFIERGDKISKNVEREIHNHRSLYHPHIIKFEEVFLTSKYIGIAMEFAAGGDLFDFVVSRGGLKEDEARWFFQQLICAVDYMHHKGVVNRDIKLENSLLTNHVKPLLKICDFGYSKSDQNDSVPKSKVGTYLYVAPEVIADRNYDGKRADIWSCGVMLYAMLAGQYPFERPEDKGAGVNDHQKLQNVMKRILEVDYQIPRHLRVSTECQDLLSRILVREPERRITLVGIQRHPFYTRDLPTNFFQVNEQLKAAPLPEDMQSHDSIDEIIREAKNSPTPFDADAEDLYVDDSEAGYFDGDDLDSEDI</sequence>
<name>A0A061R595_9CHLO</name>
<feature type="domain" description="Protein kinase" evidence="3">
    <location>
        <begin position="15"/>
        <end position="278"/>
    </location>
</feature>
<gene>
    <name evidence="4" type="ORF">TSPGSL018_11940</name>
</gene>
<evidence type="ECO:0000256" key="2">
    <source>
        <dbReference type="ARBA" id="ARBA00022840"/>
    </source>
</evidence>
<proteinExistence type="predicted"/>
<dbReference type="FunFam" id="1.10.510.10:FF:000571">
    <property type="entry name" value="Maternal embryonic leucine zipper kinase"/>
    <property type="match status" value="1"/>
</dbReference>
<organism evidence="4">
    <name type="scientific">Tetraselmis sp. GSL018</name>
    <dbReference type="NCBI Taxonomy" id="582737"/>
    <lineage>
        <taxon>Eukaryota</taxon>
        <taxon>Viridiplantae</taxon>
        <taxon>Chlorophyta</taxon>
        <taxon>core chlorophytes</taxon>
        <taxon>Chlorodendrophyceae</taxon>
        <taxon>Chlorodendrales</taxon>
        <taxon>Chlorodendraceae</taxon>
        <taxon>Tetraselmis</taxon>
    </lineage>
</organism>
<dbReference type="Pfam" id="PF00069">
    <property type="entry name" value="Pkinase"/>
    <property type="match status" value="1"/>
</dbReference>
<dbReference type="PANTHER" id="PTHR24346:SF92">
    <property type="entry name" value="SNF1-RELATED PROTEIN KINASE 2.6"/>
    <property type="match status" value="1"/>
</dbReference>
<evidence type="ECO:0000259" key="3">
    <source>
        <dbReference type="PROSITE" id="PS50011"/>
    </source>
</evidence>
<keyword evidence="1" id="KW-0547">Nucleotide-binding</keyword>
<dbReference type="Gene3D" id="3.30.200.20">
    <property type="entry name" value="Phosphorylase Kinase, domain 1"/>
    <property type="match status" value="1"/>
</dbReference>
<protein>
    <submittedName>
        <fullName evidence="4">Sulfur stress regulator</fullName>
    </submittedName>
</protein>
<dbReference type="GO" id="GO:0004674">
    <property type="term" value="F:protein serine/threonine kinase activity"/>
    <property type="evidence" value="ECO:0007669"/>
    <property type="project" value="TreeGrafter"/>
</dbReference>
<dbReference type="EMBL" id="GBEZ01019435">
    <property type="protein sequence ID" value="JAC67123.1"/>
    <property type="molecule type" value="Transcribed_RNA"/>
</dbReference>
<dbReference type="Gene3D" id="1.10.510.10">
    <property type="entry name" value="Transferase(Phosphotransferase) domain 1"/>
    <property type="match status" value="1"/>
</dbReference>
<evidence type="ECO:0000313" key="4">
    <source>
        <dbReference type="EMBL" id="JAC67123.1"/>
    </source>
</evidence>
<dbReference type="AlphaFoldDB" id="A0A061R595"/>
<dbReference type="GO" id="GO:0005524">
    <property type="term" value="F:ATP binding"/>
    <property type="evidence" value="ECO:0007669"/>
    <property type="project" value="UniProtKB-KW"/>
</dbReference>
<dbReference type="PROSITE" id="PS50011">
    <property type="entry name" value="PROTEIN_KINASE_DOM"/>
    <property type="match status" value="1"/>
</dbReference>
<dbReference type="SMART" id="SM00220">
    <property type="entry name" value="S_TKc"/>
    <property type="match status" value="1"/>
</dbReference>
<dbReference type="GO" id="GO:0035556">
    <property type="term" value="P:intracellular signal transduction"/>
    <property type="evidence" value="ECO:0007669"/>
    <property type="project" value="TreeGrafter"/>
</dbReference>
<dbReference type="InterPro" id="IPR000719">
    <property type="entry name" value="Prot_kinase_dom"/>
</dbReference>
<dbReference type="PANTHER" id="PTHR24346">
    <property type="entry name" value="MAP/MICROTUBULE AFFINITY-REGULATING KINASE"/>
    <property type="match status" value="1"/>
</dbReference>
<dbReference type="GO" id="GO:0005737">
    <property type="term" value="C:cytoplasm"/>
    <property type="evidence" value="ECO:0007669"/>
    <property type="project" value="TreeGrafter"/>
</dbReference>
<dbReference type="InterPro" id="IPR011009">
    <property type="entry name" value="Kinase-like_dom_sf"/>
</dbReference>
<evidence type="ECO:0000256" key="1">
    <source>
        <dbReference type="ARBA" id="ARBA00022741"/>
    </source>
</evidence>
<accession>A0A061R595</accession>
<dbReference type="FunFam" id="3.30.200.20:FF:001075">
    <property type="entry name" value="Snf1-like protein kinase"/>
    <property type="match status" value="1"/>
</dbReference>
<keyword evidence="2" id="KW-0067">ATP-binding</keyword>
<reference evidence="4" key="1">
    <citation type="submission" date="2014-05" db="EMBL/GenBank/DDBJ databases">
        <title>The transcriptome of the halophilic microalga Tetraselmis sp. GSL018 isolated from the Great Salt Lake, Utah.</title>
        <authorList>
            <person name="Jinkerson R.E."/>
            <person name="D'Adamo S."/>
            <person name="Posewitz M.C."/>
        </authorList>
    </citation>
    <scope>NUCLEOTIDE SEQUENCE</scope>
    <source>
        <strain evidence="4">GSL018</strain>
    </source>
</reference>
<dbReference type="CDD" id="cd14003">
    <property type="entry name" value="STKc_AMPK-like"/>
    <property type="match status" value="1"/>
</dbReference>